<organism evidence="2 3">
    <name type="scientific">Acidiferrimicrobium australe</name>
    <dbReference type="NCBI Taxonomy" id="2664430"/>
    <lineage>
        <taxon>Bacteria</taxon>
        <taxon>Bacillati</taxon>
        <taxon>Actinomycetota</taxon>
        <taxon>Acidimicrobiia</taxon>
        <taxon>Acidimicrobiales</taxon>
        <taxon>Acidimicrobiaceae</taxon>
        <taxon>Acidiferrimicrobium</taxon>
    </lineage>
</organism>
<feature type="transmembrane region" description="Helical" evidence="1">
    <location>
        <begin position="23"/>
        <end position="44"/>
    </location>
</feature>
<name>A0ABW9QQP2_9ACTN</name>
<evidence type="ECO:0000313" key="3">
    <source>
        <dbReference type="Proteomes" id="UP000437736"/>
    </source>
</evidence>
<keyword evidence="1" id="KW-1133">Transmembrane helix</keyword>
<accession>A0ABW9QQP2</accession>
<keyword evidence="1" id="KW-0812">Transmembrane</keyword>
<sequence length="56" mass="5709">MAVVAFGVAGVAGSPFIGHQRSATSITMGVATSVEVISLALYLFGSQQPRPATTTR</sequence>
<keyword evidence="1" id="KW-0472">Membrane</keyword>
<proteinExistence type="predicted"/>
<evidence type="ECO:0000313" key="2">
    <source>
        <dbReference type="EMBL" id="MST31957.1"/>
    </source>
</evidence>
<comment type="caution">
    <text evidence="2">The sequence shown here is derived from an EMBL/GenBank/DDBJ whole genome shotgun (WGS) entry which is preliminary data.</text>
</comment>
<reference evidence="2 3" key="1">
    <citation type="submission" date="2019-11" db="EMBL/GenBank/DDBJ databases">
        <title>Acidiferrimicrobium australis gen. nov., sp. nov., an acidophilic and obligately heterotrophic, member of the Actinobacteria that catalyses dissimilatory oxido- reduction of iron isolated from metal-rich acidic water in Chile.</title>
        <authorList>
            <person name="Gonzalez D."/>
            <person name="Huber K."/>
            <person name="Hedrich S."/>
            <person name="Rojas-Villalobos C."/>
            <person name="Quatrini R."/>
            <person name="Dinamarca M.A."/>
            <person name="Schwarz A."/>
            <person name="Canales C."/>
            <person name="Nancucheo I."/>
        </authorList>
    </citation>
    <scope>NUCLEOTIDE SEQUENCE [LARGE SCALE GENOMIC DNA]</scope>
    <source>
        <strain evidence="2 3">USS-CCA1</strain>
    </source>
</reference>
<protein>
    <submittedName>
        <fullName evidence="2">Uncharacterized protein</fullName>
    </submittedName>
</protein>
<dbReference type="EMBL" id="WJHE01000185">
    <property type="protein sequence ID" value="MST31957.1"/>
    <property type="molecule type" value="Genomic_DNA"/>
</dbReference>
<keyword evidence="3" id="KW-1185">Reference proteome</keyword>
<gene>
    <name evidence="2" type="ORF">GHK86_04350</name>
</gene>
<dbReference type="Proteomes" id="UP000437736">
    <property type="component" value="Unassembled WGS sequence"/>
</dbReference>
<evidence type="ECO:0000256" key="1">
    <source>
        <dbReference type="SAM" id="Phobius"/>
    </source>
</evidence>